<dbReference type="SUPFAM" id="SSF81653">
    <property type="entry name" value="Calcium ATPase, transduction domain A"/>
    <property type="match status" value="1"/>
</dbReference>
<dbReference type="GO" id="GO:0000287">
    <property type="term" value="F:magnesium ion binding"/>
    <property type="evidence" value="ECO:0007669"/>
    <property type="project" value="UniProtKB-UniRule"/>
</dbReference>
<feature type="binding site" evidence="16">
    <location>
        <position position="594"/>
    </location>
    <ligand>
        <name>Mg(2+)</name>
        <dbReference type="ChEBI" id="CHEBI:18420"/>
    </ligand>
</feature>
<dbReference type="PANTHER" id="PTHR43743">
    <property type="entry name" value="POTASSIUM-TRANSPORTING ATPASE ATP-BINDING SUBUNIT"/>
    <property type="match status" value="1"/>
</dbReference>
<proteinExistence type="inferred from homology"/>
<dbReference type="GO" id="GO:0016887">
    <property type="term" value="F:ATP hydrolysis activity"/>
    <property type="evidence" value="ECO:0007669"/>
    <property type="project" value="InterPro"/>
</dbReference>
<feature type="binding site" evidence="16">
    <location>
        <position position="354"/>
    </location>
    <ligand>
        <name>ATP</name>
        <dbReference type="ChEBI" id="CHEBI:30616"/>
    </ligand>
</feature>
<dbReference type="Pfam" id="PF00702">
    <property type="entry name" value="Hydrolase"/>
    <property type="match status" value="1"/>
</dbReference>
<evidence type="ECO:0000313" key="19">
    <source>
        <dbReference type="Proteomes" id="UP000315289"/>
    </source>
</evidence>
<evidence type="ECO:0000256" key="3">
    <source>
        <dbReference type="ARBA" id="ARBA00022475"/>
    </source>
</evidence>
<evidence type="ECO:0000256" key="5">
    <source>
        <dbReference type="ARBA" id="ARBA00022553"/>
    </source>
</evidence>
<comment type="caution">
    <text evidence="16">Lacks conserved residue(s) required for the propagation of feature annotation.</text>
</comment>
<dbReference type="InterPro" id="IPR018303">
    <property type="entry name" value="ATPase_P-typ_P_site"/>
</dbReference>
<feature type="transmembrane region" description="Helical" evidence="16">
    <location>
        <begin position="687"/>
        <end position="706"/>
    </location>
</feature>
<keyword evidence="10 16" id="KW-0460">Magnesium</keyword>
<comment type="subcellular location">
    <subcellularLocation>
        <location evidence="16">Cell membrane</location>
        <topology evidence="16">Multi-pass membrane protein</topology>
    </subcellularLocation>
    <subcellularLocation>
        <location evidence="1">Membrane</location>
    </subcellularLocation>
</comment>
<comment type="function">
    <text evidence="16">Part of the high-affinity ATP-driven potassium transport (or Kdp) system, which catalyzes the hydrolysis of ATP coupled with the electrogenic transport of potassium into the cytoplasm. This subunit is responsible for energy coupling to the transport system and for the release of the potassium ions to the cytoplasm.</text>
</comment>
<dbReference type="GO" id="GO:0005524">
    <property type="term" value="F:ATP binding"/>
    <property type="evidence" value="ECO:0007669"/>
    <property type="project" value="UniProtKB-UniRule"/>
</dbReference>
<evidence type="ECO:0000256" key="4">
    <source>
        <dbReference type="ARBA" id="ARBA00022538"/>
    </source>
</evidence>
<dbReference type="PRINTS" id="PR00119">
    <property type="entry name" value="CATATPASE"/>
</dbReference>
<gene>
    <name evidence="18" type="primary">kdpB2</name>
    <name evidence="16" type="synonym">kdpB</name>
    <name evidence="18" type="ORF">NARC_50149</name>
</gene>
<dbReference type="SFLD" id="SFLDF00027">
    <property type="entry name" value="p-type_atpase"/>
    <property type="match status" value="1"/>
</dbReference>
<evidence type="ECO:0000256" key="1">
    <source>
        <dbReference type="ARBA" id="ARBA00004370"/>
    </source>
</evidence>
<keyword evidence="9 16" id="KW-0067">ATP-binding</keyword>
<dbReference type="Gene3D" id="3.40.50.1000">
    <property type="entry name" value="HAD superfamily/HAD-like"/>
    <property type="match status" value="1"/>
</dbReference>
<evidence type="ECO:0000256" key="15">
    <source>
        <dbReference type="ARBA" id="ARBA00023136"/>
    </source>
</evidence>
<dbReference type="GO" id="GO:0005886">
    <property type="term" value="C:plasma membrane"/>
    <property type="evidence" value="ECO:0007669"/>
    <property type="project" value="UniProtKB-SubCell"/>
</dbReference>
<evidence type="ECO:0000256" key="6">
    <source>
        <dbReference type="ARBA" id="ARBA00022692"/>
    </source>
</evidence>
<comment type="similarity">
    <text evidence="16">Belongs to the cation transport ATPase (P-type) (TC 3.A.3) family. Type IA subfamily.</text>
</comment>
<feature type="binding site" evidence="16">
    <location>
        <position position="358"/>
    </location>
    <ligand>
        <name>ATP</name>
        <dbReference type="ChEBI" id="CHEBI:30616"/>
    </ligand>
</feature>
<evidence type="ECO:0000256" key="9">
    <source>
        <dbReference type="ARBA" id="ARBA00022840"/>
    </source>
</evidence>
<dbReference type="AlphaFoldDB" id="A0A557SWI9"/>
<feature type="binding site" evidence="16">
    <location>
        <position position="467"/>
    </location>
    <ligand>
        <name>ATP</name>
        <dbReference type="ChEBI" id="CHEBI:30616"/>
    </ligand>
</feature>
<dbReference type="InterPro" id="IPR008250">
    <property type="entry name" value="ATPase_P-typ_transduc_dom_A_sf"/>
</dbReference>
<dbReference type="SUPFAM" id="SSF56784">
    <property type="entry name" value="HAD-like"/>
    <property type="match status" value="1"/>
</dbReference>
<comment type="subunit">
    <text evidence="16">The system is composed of three essential subunits: KdpA, KdpB and KdpC.</text>
</comment>
<evidence type="ECO:0000259" key="17">
    <source>
        <dbReference type="Pfam" id="PF00122"/>
    </source>
</evidence>
<organism evidence="18 19">
    <name type="scientific">Candidatus Nitrosocosmicus arcticus</name>
    <dbReference type="NCBI Taxonomy" id="2035267"/>
    <lineage>
        <taxon>Archaea</taxon>
        <taxon>Nitrososphaerota</taxon>
        <taxon>Nitrososphaeria</taxon>
        <taxon>Nitrososphaerales</taxon>
        <taxon>Nitrososphaeraceae</taxon>
        <taxon>Candidatus Nitrosocosmicus</taxon>
    </lineage>
</organism>
<dbReference type="Gene3D" id="2.70.150.10">
    <property type="entry name" value="Calcium-transporting ATPase, cytoplasmic transduction domain A"/>
    <property type="match status" value="1"/>
</dbReference>
<dbReference type="InterPro" id="IPR001757">
    <property type="entry name" value="P_typ_ATPase"/>
</dbReference>
<dbReference type="Pfam" id="PF00122">
    <property type="entry name" value="E1-E2_ATPase"/>
    <property type="match status" value="1"/>
</dbReference>
<dbReference type="InterPro" id="IPR059000">
    <property type="entry name" value="ATPase_P-type_domA"/>
</dbReference>
<name>A0A557SWI9_9ARCH</name>
<feature type="binding site" evidence="16">
    <location>
        <begin position="387"/>
        <end position="394"/>
    </location>
    <ligand>
        <name>ATP</name>
        <dbReference type="ChEBI" id="CHEBI:30616"/>
    </ligand>
</feature>
<keyword evidence="3 16" id="KW-1003">Cell membrane</keyword>
<dbReference type="InterPro" id="IPR044492">
    <property type="entry name" value="P_typ_ATPase_HD_dom"/>
</dbReference>
<feature type="transmembrane region" description="Helical" evidence="16">
    <location>
        <begin position="262"/>
        <end position="281"/>
    </location>
</feature>
<keyword evidence="13 16" id="KW-1133">Transmembrane helix</keyword>
<dbReference type="SUPFAM" id="SSF81660">
    <property type="entry name" value="Metal cation-transporting ATPase, ATP-binding domain N"/>
    <property type="match status" value="1"/>
</dbReference>
<keyword evidence="4 16" id="KW-0633">Potassium transport</keyword>
<dbReference type="SFLD" id="SFLDG00002">
    <property type="entry name" value="C1.7:_P-type_atpase_like"/>
    <property type="match status" value="1"/>
</dbReference>
<dbReference type="HAMAP" id="MF_00285">
    <property type="entry name" value="KdpB"/>
    <property type="match status" value="1"/>
</dbReference>
<keyword evidence="12 16" id="KW-1278">Translocase</keyword>
<dbReference type="PANTHER" id="PTHR43743:SF1">
    <property type="entry name" value="POTASSIUM-TRANSPORTING ATPASE ATP-BINDING SUBUNIT"/>
    <property type="match status" value="1"/>
</dbReference>
<dbReference type="RefSeq" id="WP_144729786.1">
    <property type="nucleotide sequence ID" value="NZ_ML675581.1"/>
</dbReference>
<keyword evidence="19" id="KW-1185">Reference proteome</keyword>
<evidence type="ECO:0000256" key="8">
    <source>
        <dbReference type="ARBA" id="ARBA00022741"/>
    </source>
</evidence>
<feature type="transmembrane region" description="Helical" evidence="16">
    <location>
        <begin position="229"/>
        <end position="256"/>
    </location>
</feature>
<evidence type="ECO:0000256" key="13">
    <source>
        <dbReference type="ARBA" id="ARBA00022989"/>
    </source>
</evidence>
<dbReference type="Proteomes" id="UP000315289">
    <property type="component" value="Unassembled WGS sequence"/>
</dbReference>
<dbReference type="GO" id="GO:0008556">
    <property type="term" value="F:P-type potassium transmembrane transporter activity"/>
    <property type="evidence" value="ECO:0007669"/>
    <property type="project" value="UniProtKB-UniRule"/>
</dbReference>
<accession>A0A557SWI9</accession>
<evidence type="ECO:0000256" key="11">
    <source>
        <dbReference type="ARBA" id="ARBA00022958"/>
    </source>
</evidence>
<keyword evidence="11 16" id="KW-0630">Potassium</keyword>
<keyword evidence="7 16" id="KW-0479">Metal-binding</keyword>
<evidence type="ECO:0000256" key="14">
    <source>
        <dbReference type="ARBA" id="ARBA00023065"/>
    </source>
</evidence>
<protein>
    <recommendedName>
        <fullName evidence="16">Potassium-transporting ATPase ATP-binding subunit</fullName>
        <ecNumber evidence="16">7.2.2.6</ecNumber>
    </recommendedName>
    <alternativeName>
        <fullName evidence="16">ATP phosphohydrolase [potassium-transporting] B chain</fullName>
    </alternativeName>
    <alternativeName>
        <fullName evidence="16">Potassium-binding and translocating subunit B</fullName>
    </alternativeName>
    <alternativeName>
        <fullName evidence="16">Potassium-translocating ATPase B chain</fullName>
    </alternativeName>
</protein>
<feature type="active site" description="4-aspartylphosphate intermediate" evidence="16">
    <location>
        <position position="317"/>
    </location>
</feature>
<dbReference type="NCBIfam" id="TIGR01494">
    <property type="entry name" value="ATPase_P-type"/>
    <property type="match status" value="2"/>
</dbReference>
<dbReference type="InterPro" id="IPR023298">
    <property type="entry name" value="ATPase_P-typ_TM_dom_sf"/>
</dbReference>
<feature type="transmembrane region" description="Helical" evidence="16">
    <location>
        <begin position="80"/>
        <end position="98"/>
    </location>
</feature>
<dbReference type="EMBL" id="VOAH01000005">
    <property type="protein sequence ID" value="TVP40968.1"/>
    <property type="molecule type" value="Genomic_DNA"/>
</dbReference>
<dbReference type="InterPro" id="IPR023299">
    <property type="entry name" value="ATPase_P-typ_cyto_dom_N"/>
</dbReference>
<dbReference type="SUPFAM" id="SSF81665">
    <property type="entry name" value="Calcium ATPase, transmembrane domain M"/>
    <property type="match status" value="1"/>
</dbReference>
<evidence type="ECO:0000256" key="12">
    <source>
        <dbReference type="ARBA" id="ARBA00022967"/>
    </source>
</evidence>
<comment type="catalytic activity">
    <reaction evidence="16">
        <text>K(+)(out) + ATP + H2O = K(+)(in) + ADP + phosphate + H(+)</text>
        <dbReference type="Rhea" id="RHEA:16777"/>
        <dbReference type="ChEBI" id="CHEBI:15377"/>
        <dbReference type="ChEBI" id="CHEBI:15378"/>
        <dbReference type="ChEBI" id="CHEBI:29103"/>
        <dbReference type="ChEBI" id="CHEBI:30616"/>
        <dbReference type="ChEBI" id="CHEBI:43474"/>
        <dbReference type="ChEBI" id="CHEBI:456216"/>
        <dbReference type="EC" id="7.2.2.6"/>
    </reaction>
</comment>
<evidence type="ECO:0000313" key="18">
    <source>
        <dbReference type="EMBL" id="TVP40968.1"/>
    </source>
</evidence>
<sequence length="753" mass="81914">MNTSKLNNKNESKNYNHNHKSSIVTAINSKVMLDSVAKLDPRYLAKNNPVIFTVELGFLVVLFIAIFPNISETFVTQNQVFYIEAAIILILTAWFATFSESLSEAQARARVDSLKQLEKEVTSRRIEHGKEVVVESSHLKPGDEVKVYAGELIPRDGLVISGKTFIDESMMTGESNPVFKEKDDHVIGGTIVTTDNIIVEITAEAGKSYLDEMVGLIQNATRPKTQNEIALTILLAGLSIIFITAIGTLLFSAYFLGYNTDIATLVALLVALMPTTIGGLLPPIGVAGITRLGKYNIIAKSGKGIEAAGDCDILILDKTGTITEGSRSAIEFVPMERYTEEDVGRVAYAASIQDNTHEGKSIVDLSEERKYLPPMLEKLISAKPIEFTAETRVSGIEFIPNKIVRLDKEDEEELRNLAKTVTSQQEAESSTLENLEDVIDRSSHGKIHDMLLEMEKNSLANPVRILKGSVDVILELAKSNPNVNAAELKWKAQEVSKKGETPLAIAINDEIIGLVVLKDNLKENIREKLAEVHAAGITTIMITGDNQVTAQVIGQEANVNQVMAEAKPTDKLQRVLEEQQKGHIIGMVGDGTNDAPALAKADIGLAMNSGTAAAKEAANMVDLDSDPSKILKVVKLGKQLLMTRGAITTFSIANDAAKYFAILPSMYAADNPKLAALNIMQLHNPETAILSTLIFNAIIIPALIPLSLKGIKFKAEQTQQLFVRNILIYGLGGAALPFVGIKAIDMLLSTFMR</sequence>
<evidence type="ECO:0000256" key="16">
    <source>
        <dbReference type="HAMAP-Rule" id="MF_00285"/>
    </source>
</evidence>
<evidence type="ECO:0000256" key="10">
    <source>
        <dbReference type="ARBA" id="ARBA00022842"/>
    </source>
</evidence>
<dbReference type="SFLD" id="SFLDS00003">
    <property type="entry name" value="Haloacid_Dehalogenase"/>
    <property type="match status" value="1"/>
</dbReference>
<feature type="binding site" evidence="16">
    <location>
        <position position="590"/>
    </location>
    <ligand>
        <name>Mg(2+)</name>
        <dbReference type="ChEBI" id="CHEBI:18420"/>
    </ligand>
</feature>
<dbReference type="Gene3D" id="3.40.1110.10">
    <property type="entry name" value="Calcium-transporting ATPase, cytoplasmic domain N"/>
    <property type="match status" value="1"/>
</dbReference>
<reference evidence="18 19" key="1">
    <citation type="journal article" date="2019" name="Front. Microbiol.">
        <title>Ammonia Oxidation by the Arctic Terrestrial Thaumarchaeote Candidatus Nitrosocosmicus arcticus Is Stimulated by Increasing Temperatures.</title>
        <authorList>
            <person name="Alves R.J.E."/>
            <person name="Kerou M."/>
            <person name="Zappe A."/>
            <person name="Bittner R."/>
            <person name="Abby S.S."/>
            <person name="Schmidt H.A."/>
            <person name="Pfeifer K."/>
            <person name="Schleper C."/>
        </authorList>
    </citation>
    <scope>NUCLEOTIDE SEQUENCE [LARGE SCALE GENOMIC DNA]</scope>
    <source>
        <strain evidence="18 19">Kfb</strain>
    </source>
</reference>
<feature type="transmembrane region" description="Helical" evidence="16">
    <location>
        <begin position="50"/>
        <end position="68"/>
    </location>
</feature>
<keyword evidence="15 16" id="KW-0472">Membrane</keyword>
<keyword evidence="14 16" id="KW-0406">Ion transport</keyword>
<feature type="transmembrane region" description="Helical" evidence="16">
    <location>
        <begin position="726"/>
        <end position="748"/>
    </location>
</feature>
<keyword evidence="6 16" id="KW-0812">Transmembrane</keyword>
<dbReference type="PROSITE" id="PS00154">
    <property type="entry name" value="ATPASE_E1_E2"/>
    <property type="match status" value="1"/>
</dbReference>
<evidence type="ECO:0000256" key="7">
    <source>
        <dbReference type="ARBA" id="ARBA00022723"/>
    </source>
</evidence>
<dbReference type="OrthoDB" id="8588at2157"/>
<dbReference type="InterPro" id="IPR036412">
    <property type="entry name" value="HAD-like_sf"/>
</dbReference>
<dbReference type="EC" id="7.2.2.6" evidence="16"/>
<evidence type="ECO:0000256" key="2">
    <source>
        <dbReference type="ARBA" id="ARBA00022448"/>
    </source>
</evidence>
<dbReference type="InterPro" id="IPR023214">
    <property type="entry name" value="HAD_sf"/>
</dbReference>
<keyword evidence="8 16" id="KW-0547">Nucleotide-binding</keyword>
<keyword evidence="2 16" id="KW-0813">Transport</keyword>
<keyword evidence="5 16" id="KW-0597">Phosphoprotein</keyword>
<comment type="caution">
    <text evidence="18">The sequence shown here is derived from an EMBL/GenBank/DDBJ whole genome shotgun (WGS) entry which is preliminary data.</text>
</comment>
<feature type="domain" description="P-type ATPase A" evidence="17">
    <location>
        <begin position="122"/>
        <end position="218"/>
    </location>
</feature>
<dbReference type="InterPro" id="IPR006391">
    <property type="entry name" value="P-type_ATPase_bsu_IA"/>
</dbReference>